<dbReference type="AlphaFoldDB" id="A0A1G6JYT4"/>
<protein>
    <submittedName>
        <fullName evidence="2">Competence protein ComEA</fullName>
    </submittedName>
</protein>
<dbReference type="PANTHER" id="PTHR21180:SF32">
    <property type="entry name" value="ENDONUCLEASE_EXONUCLEASE_PHOSPHATASE FAMILY DOMAIN-CONTAINING PROTEIN 1"/>
    <property type="match status" value="1"/>
</dbReference>
<proteinExistence type="predicted"/>
<dbReference type="GO" id="GO:0015627">
    <property type="term" value="C:type II protein secretion system complex"/>
    <property type="evidence" value="ECO:0007669"/>
    <property type="project" value="TreeGrafter"/>
</dbReference>
<reference evidence="3" key="1">
    <citation type="submission" date="2016-09" db="EMBL/GenBank/DDBJ databases">
        <authorList>
            <person name="Varghese N."/>
            <person name="Submissions S."/>
        </authorList>
    </citation>
    <scope>NUCLEOTIDE SEQUENCE [LARGE SCALE GENOMIC DNA]</scope>
    <source>
        <strain evidence="3">ANC 4422</strain>
    </source>
</reference>
<dbReference type="GO" id="GO:0003677">
    <property type="term" value="F:DNA binding"/>
    <property type="evidence" value="ECO:0007669"/>
    <property type="project" value="InterPro"/>
</dbReference>
<dbReference type="NCBIfam" id="TIGR00426">
    <property type="entry name" value="competence protein ComEA helix-hairpin-helix repeat region"/>
    <property type="match status" value="1"/>
</dbReference>
<dbReference type="InterPro" id="IPR010994">
    <property type="entry name" value="RuvA_2-like"/>
</dbReference>
<dbReference type="InterPro" id="IPR003583">
    <property type="entry name" value="Hlx-hairpin-Hlx_DNA-bd_motif"/>
</dbReference>
<dbReference type="PANTHER" id="PTHR21180">
    <property type="entry name" value="ENDONUCLEASE/EXONUCLEASE/PHOSPHATASE FAMILY DOMAIN-CONTAINING PROTEIN 1"/>
    <property type="match status" value="1"/>
</dbReference>
<dbReference type="RefSeq" id="WP_425283485.1">
    <property type="nucleotide sequence ID" value="NZ_FMYL01000013.1"/>
</dbReference>
<dbReference type="EMBL" id="FMYL01000013">
    <property type="protein sequence ID" value="SDC23778.1"/>
    <property type="molecule type" value="Genomic_DNA"/>
</dbReference>
<dbReference type="Gene3D" id="1.10.150.280">
    <property type="entry name" value="AF1531-like domain"/>
    <property type="match status" value="1"/>
</dbReference>
<gene>
    <name evidence="2" type="ORF">SAMN05421733_11328</name>
</gene>
<dbReference type="Proteomes" id="UP000242501">
    <property type="component" value="Unassembled WGS sequence"/>
</dbReference>
<name>A0A1G6JYT4_9GAMM</name>
<dbReference type="GO" id="GO:0015628">
    <property type="term" value="P:protein secretion by the type II secretion system"/>
    <property type="evidence" value="ECO:0007669"/>
    <property type="project" value="TreeGrafter"/>
</dbReference>
<dbReference type="InterPro" id="IPR004509">
    <property type="entry name" value="Competence_ComEA_HhH"/>
</dbReference>
<dbReference type="SUPFAM" id="SSF47781">
    <property type="entry name" value="RuvA domain 2-like"/>
    <property type="match status" value="1"/>
</dbReference>
<organism evidence="2 3">
    <name type="scientific">Acinetobacter boissieri</name>
    <dbReference type="NCBI Taxonomy" id="1219383"/>
    <lineage>
        <taxon>Bacteria</taxon>
        <taxon>Pseudomonadati</taxon>
        <taxon>Pseudomonadota</taxon>
        <taxon>Gammaproteobacteria</taxon>
        <taxon>Moraxellales</taxon>
        <taxon>Moraxellaceae</taxon>
        <taxon>Acinetobacter</taxon>
    </lineage>
</organism>
<feature type="domain" description="Helix-hairpin-helix DNA-binding motif class 1" evidence="1">
    <location>
        <begin position="54"/>
        <end position="73"/>
    </location>
</feature>
<accession>A0A1G6JYT4</accession>
<evidence type="ECO:0000313" key="3">
    <source>
        <dbReference type="Proteomes" id="UP000242501"/>
    </source>
</evidence>
<feature type="domain" description="Helix-hairpin-helix DNA-binding motif class 1" evidence="1">
    <location>
        <begin position="84"/>
        <end position="103"/>
    </location>
</feature>
<dbReference type="STRING" id="1219383.SAMN05421733_11328"/>
<dbReference type="GO" id="GO:0006281">
    <property type="term" value="P:DNA repair"/>
    <property type="evidence" value="ECO:0007669"/>
    <property type="project" value="InterPro"/>
</dbReference>
<evidence type="ECO:0000313" key="2">
    <source>
        <dbReference type="EMBL" id="SDC23778.1"/>
    </source>
</evidence>
<dbReference type="SMART" id="SM00278">
    <property type="entry name" value="HhH1"/>
    <property type="match status" value="2"/>
</dbReference>
<sequence length="106" mass="12088">MVGSVVYANPASYDQQYLKWKEDQSVYVKQPTQSVIKVVNQVQDKVAINQADLKKLQQLHGVGEKKAQAIIEYRKTHGPFKQLIELKNVSGIGEKFFEKNKDILVL</sequence>
<dbReference type="Pfam" id="PF12836">
    <property type="entry name" value="HHH_3"/>
    <property type="match status" value="1"/>
</dbReference>
<dbReference type="InterPro" id="IPR051675">
    <property type="entry name" value="Endo/Exo/Phosphatase_dom_1"/>
</dbReference>
<evidence type="ECO:0000259" key="1">
    <source>
        <dbReference type="SMART" id="SM00278"/>
    </source>
</evidence>
<keyword evidence="3" id="KW-1185">Reference proteome</keyword>